<evidence type="ECO:0000256" key="1">
    <source>
        <dbReference type="ARBA" id="ARBA00022490"/>
    </source>
</evidence>
<sequence length="178" mass="19389">MTDQAPLTPDEAAGATPEARIRVLAEEVLAETDLFLVDLSVRGWKGSQVVEVFADREAEPGTGVDLDLLADVSRRLGFLIETEEIITDKYRLDVSSPGLDRPLTDARQFRRHVGREVALRLASGETVEGELMDATPASVTIQPMETTGTKSKKQRVASGDPVQVAHADIADARIQLPW</sequence>
<accession>A0A259TXT4</accession>
<dbReference type="AlphaFoldDB" id="A0A259TXT4"/>
<dbReference type="InterPro" id="IPR028989">
    <property type="entry name" value="RimP_N"/>
</dbReference>
<gene>
    <name evidence="3" type="primary">rimP</name>
    <name evidence="5" type="ORF">BSZ36_05965</name>
</gene>
<dbReference type="GO" id="GO:0000028">
    <property type="term" value="P:ribosomal small subunit assembly"/>
    <property type="evidence" value="ECO:0007669"/>
    <property type="project" value="TreeGrafter"/>
</dbReference>
<dbReference type="PANTHER" id="PTHR33867">
    <property type="entry name" value="RIBOSOME MATURATION FACTOR RIMP"/>
    <property type="match status" value="1"/>
</dbReference>
<dbReference type="InterPro" id="IPR028998">
    <property type="entry name" value="RimP_C"/>
</dbReference>
<dbReference type="EMBL" id="MQWB01000001">
    <property type="protein sequence ID" value="OZC02562.1"/>
    <property type="molecule type" value="Genomic_DNA"/>
</dbReference>
<dbReference type="InterPro" id="IPR003728">
    <property type="entry name" value="Ribosome_maturation_RimP"/>
</dbReference>
<dbReference type="HAMAP" id="MF_01077">
    <property type="entry name" value="RimP"/>
    <property type="match status" value="1"/>
</dbReference>
<dbReference type="RefSeq" id="WP_179271046.1">
    <property type="nucleotide sequence ID" value="NZ_MQWB01000001.1"/>
</dbReference>
<dbReference type="Pfam" id="PF02576">
    <property type="entry name" value="RimP_N"/>
    <property type="match status" value="1"/>
</dbReference>
<dbReference type="GO" id="GO:0006412">
    <property type="term" value="P:translation"/>
    <property type="evidence" value="ECO:0007669"/>
    <property type="project" value="TreeGrafter"/>
</dbReference>
<dbReference type="InParanoid" id="A0A259TXT4"/>
<evidence type="ECO:0000313" key="5">
    <source>
        <dbReference type="EMBL" id="OZC02562.1"/>
    </source>
</evidence>
<comment type="caution">
    <text evidence="5">The sequence shown here is derived from an EMBL/GenBank/DDBJ whole genome shotgun (WGS) entry which is preliminary data.</text>
</comment>
<dbReference type="Gene3D" id="3.30.300.70">
    <property type="entry name" value="RimP-like superfamily, N-terminal"/>
    <property type="match status" value="1"/>
</dbReference>
<dbReference type="Proteomes" id="UP000216446">
    <property type="component" value="Unassembled WGS sequence"/>
</dbReference>
<comment type="subcellular location">
    <subcellularLocation>
        <location evidence="3">Cytoplasm</location>
    </subcellularLocation>
</comment>
<evidence type="ECO:0000259" key="4">
    <source>
        <dbReference type="Pfam" id="PF02576"/>
    </source>
</evidence>
<keyword evidence="2 3" id="KW-0690">Ribosome biogenesis</keyword>
<evidence type="ECO:0000256" key="3">
    <source>
        <dbReference type="HAMAP-Rule" id="MF_01077"/>
    </source>
</evidence>
<evidence type="ECO:0000256" key="2">
    <source>
        <dbReference type="ARBA" id="ARBA00022517"/>
    </source>
</evidence>
<feature type="domain" description="Ribosome maturation factor RimP N-terminal" evidence="4">
    <location>
        <begin position="25"/>
        <end position="100"/>
    </location>
</feature>
<organism evidence="5 6">
    <name type="scientific">Rubricoccus marinus</name>
    <dbReference type="NCBI Taxonomy" id="716817"/>
    <lineage>
        <taxon>Bacteria</taxon>
        <taxon>Pseudomonadati</taxon>
        <taxon>Rhodothermota</taxon>
        <taxon>Rhodothermia</taxon>
        <taxon>Rhodothermales</taxon>
        <taxon>Rubricoccaceae</taxon>
        <taxon>Rubricoccus</taxon>
    </lineage>
</organism>
<dbReference type="SUPFAM" id="SSF75420">
    <property type="entry name" value="YhbC-like, N-terminal domain"/>
    <property type="match status" value="1"/>
</dbReference>
<dbReference type="PANTHER" id="PTHR33867:SF1">
    <property type="entry name" value="RIBOSOME MATURATION FACTOR RIMP"/>
    <property type="match status" value="1"/>
</dbReference>
<reference evidence="5 6" key="1">
    <citation type="submission" date="2016-11" db="EMBL/GenBank/DDBJ databases">
        <title>Study of marine rhodopsin-containing bacteria.</title>
        <authorList>
            <person name="Yoshizawa S."/>
            <person name="Kumagai Y."/>
            <person name="Kogure K."/>
        </authorList>
    </citation>
    <scope>NUCLEOTIDE SEQUENCE [LARGE SCALE GENOMIC DNA]</scope>
    <source>
        <strain evidence="5 6">SG-29</strain>
    </source>
</reference>
<dbReference type="GO" id="GO:0005829">
    <property type="term" value="C:cytosol"/>
    <property type="evidence" value="ECO:0007669"/>
    <property type="project" value="TreeGrafter"/>
</dbReference>
<protein>
    <recommendedName>
        <fullName evidence="3">Ribosome maturation factor RimP</fullName>
    </recommendedName>
</protein>
<evidence type="ECO:0000313" key="6">
    <source>
        <dbReference type="Proteomes" id="UP000216446"/>
    </source>
</evidence>
<keyword evidence="1 3" id="KW-0963">Cytoplasm</keyword>
<comment type="similarity">
    <text evidence="3">Belongs to the RimP family.</text>
</comment>
<name>A0A259TXT4_9BACT</name>
<dbReference type="InterPro" id="IPR035956">
    <property type="entry name" value="RimP_N_sf"/>
</dbReference>
<dbReference type="CDD" id="cd01734">
    <property type="entry name" value="YlxS_C"/>
    <property type="match status" value="1"/>
</dbReference>
<dbReference type="FunCoup" id="A0A259TXT4">
    <property type="interactions" value="296"/>
</dbReference>
<comment type="function">
    <text evidence="3">Required for maturation of 30S ribosomal subunits.</text>
</comment>
<keyword evidence="6" id="KW-1185">Reference proteome</keyword>
<proteinExistence type="inferred from homology"/>